<dbReference type="EMBL" id="CP065877">
    <property type="protein sequence ID" value="QQA18932.1"/>
    <property type="molecule type" value="Genomic_DNA"/>
</dbReference>
<accession>A0A0D6SP06</accession>
<keyword evidence="4" id="KW-1185">Reference proteome</keyword>
<dbReference type="Proteomes" id="UP000596196">
    <property type="component" value="Chromosome"/>
</dbReference>
<dbReference type="AlphaFoldDB" id="A0A0D6SP06"/>
<name>A0A0D6SP06_BACMY</name>
<reference evidence="1 4" key="2">
    <citation type="submission" date="2020-12" db="EMBL/GenBank/DDBJ databases">
        <title>FDA dAtabase for Regulatory Grade micrObial Sequences (FDA-ARGOS): Supporting development and validation of Infectious Disease Dx tests.</title>
        <authorList>
            <person name="Nelson B."/>
            <person name="Plummer A."/>
            <person name="Tallon L."/>
            <person name="Sadzewicz L."/>
            <person name="Zhao X."/>
            <person name="Boylan J."/>
            <person name="Ott S."/>
            <person name="Bowen H."/>
            <person name="Vavikolanu K."/>
            <person name="Mehta A."/>
            <person name="Aluvathingal J."/>
            <person name="Nadendla S."/>
            <person name="Myers T."/>
            <person name="Yan Y."/>
            <person name="Sichtig H."/>
        </authorList>
    </citation>
    <scope>NUCLEOTIDE SEQUENCE [LARGE SCALE GENOMIC DNA]</scope>
    <source>
        <strain evidence="1 4">FDAARGOS_924</strain>
    </source>
</reference>
<dbReference type="Proteomes" id="UP000437562">
    <property type="component" value="Unassembled WGS sequence"/>
</dbReference>
<dbReference type="EMBL" id="CABWMC010000003">
    <property type="protein sequence ID" value="VXB39090.1"/>
    <property type="molecule type" value="Genomic_DNA"/>
</dbReference>
<evidence type="ECO:0000313" key="4">
    <source>
        <dbReference type="Proteomes" id="UP000596196"/>
    </source>
</evidence>
<proteinExistence type="predicted"/>
<evidence type="ECO:0000313" key="2">
    <source>
        <dbReference type="EMBL" id="VXB39090.1"/>
    </source>
</evidence>
<gene>
    <name evidence="2" type="ORF">BACI71_110357</name>
    <name evidence="1" type="ORF">I6G81_21510</name>
</gene>
<organism evidence="2 3">
    <name type="scientific">Bacillus mycoides</name>
    <dbReference type="NCBI Taxonomy" id="1405"/>
    <lineage>
        <taxon>Bacteria</taxon>
        <taxon>Bacillati</taxon>
        <taxon>Bacillota</taxon>
        <taxon>Bacilli</taxon>
        <taxon>Bacillales</taxon>
        <taxon>Bacillaceae</taxon>
        <taxon>Bacillus</taxon>
        <taxon>Bacillus cereus group</taxon>
    </lineage>
</organism>
<dbReference type="RefSeq" id="WP_162836445.1">
    <property type="nucleotide sequence ID" value="NZ_CAKJWQ010000011.1"/>
</dbReference>
<protein>
    <submittedName>
        <fullName evidence="2">Uncharacterized protein</fullName>
    </submittedName>
</protein>
<reference evidence="2 3" key="1">
    <citation type="submission" date="2019-10" db="EMBL/GenBank/DDBJ databases">
        <authorList>
            <person name="Karimi E."/>
        </authorList>
    </citation>
    <scope>NUCLEOTIDE SEQUENCE [LARGE SCALE GENOMIC DNA]</scope>
    <source>
        <strain evidence="2">Bacillus sp. 71</strain>
    </source>
</reference>
<evidence type="ECO:0000313" key="3">
    <source>
        <dbReference type="Proteomes" id="UP000437562"/>
    </source>
</evidence>
<sequence>MSPGDTFVTDEQMYTILYSSMYLRIYADWGLIRKVQNRLHNVIDSTF</sequence>
<evidence type="ECO:0000313" key="1">
    <source>
        <dbReference type="EMBL" id="QQA18932.1"/>
    </source>
</evidence>
<accession>A0A1C3TF18</accession>
<accession>A0A653Q955</accession>